<dbReference type="InterPro" id="IPR036691">
    <property type="entry name" value="Endo/exonu/phosph_ase_sf"/>
</dbReference>
<dbReference type="PANTHER" id="PTHR33776">
    <property type="entry name" value="ENDO/EXONUCLEASE/PHOSPHATASE DOMAIN-CONTAINING PROTEIN"/>
    <property type="match status" value="1"/>
</dbReference>
<organism evidence="2 3">
    <name type="scientific">Meloidogyne enterolobii</name>
    <name type="common">Root-knot nematode worm</name>
    <name type="synonym">Meloidogyne mayaguensis</name>
    <dbReference type="NCBI Taxonomy" id="390850"/>
    <lineage>
        <taxon>Eukaryota</taxon>
        <taxon>Metazoa</taxon>
        <taxon>Ecdysozoa</taxon>
        <taxon>Nematoda</taxon>
        <taxon>Chromadorea</taxon>
        <taxon>Rhabditida</taxon>
        <taxon>Tylenchina</taxon>
        <taxon>Tylenchomorpha</taxon>
        <taxon>Tylenchoidea</taxon>
        <taxon>Meloidogynidae</taxon>
        <taxon>Meloidogyninae</taxon>
        <taxon>Meloidogyne</taxon>
    </lineage>
</organism>
<reference evidence="2 3" key="1">
    <citation type="submission" date="2020-08" db="EMBL/GenBank/DDBJ databases">
        <authorList>
            <person name="Koutsovoulos G."/>
            <person name="Danchin GJ E."/>
        </authorList>
    </citation>
    <scope>NUCLEOTIDE SEQUENCE [LARGE SCALE GENOMIC DNA]</scope>
</reference>
<accession>A0A6V7WGV1</accession>
<dbReference type="EMBL" id="CAJEWN010000579">
    <property type="protein sequence ID" value="CAD2186237.1"/>
    <property type="molecule type" value="Genomic_DNA"/>
</dbReference>
<dbReference type="PANTHER" id="PTHR33776:SF3">
    <property type="entry name" value="PHD-TYPE DOMAIN-CONTAINING PROTEIN"/>
    <property type="match status" value="1"/>
</dbReference>
<comment type="caution">
    <text evidence="2">The sequence shown here is derived from an EMBL/GenBank/DDBJ whole genome shotgun (WGS) entry which is preliminary data.</text>
</comment>
<feature type="domain" description="Endonuclease/exonuclease/phosphatase" evidence="1">
    <location>
        <begin position="35"/>
        <end position="146"/>
    </location>
</feature>
<protein>
    <recommendedName>
        <fullName evidence="1">Endonuclease/exonuclease/phosphatase domain-containing protein</fullName>
    </recommendedName>
</protein>
<evidence type="ECO:0000259" key="1">
    <source>
        <dbReference type="Pfam" id="PF14529"/>
    </source>
</evidence>
<dbReference type="AlphaFoldDB" id="A0A6V7WGV1"/>
<dbReference type="InterPro" id="IPR005135">
    <property type="entry name" value="Endo/exonuclease/phosphatase"/>
</dbReference>
<proteinExistence type="predicted"/>
<dbReference type="Proteomes" id="UP000580250">
    <property type="component" value="Unassembled WGS sequence"/>
</dbReference>
<evidence type="ECO:0000313" key="3">
    <source>
        <dbReference type="Proteomes" id="UP000580250"/>
    </source>
</evidence>
<gene>
    <name evidence="2" type="ORF">MENT_LOCUS38713</name>
</gene>
<dbReference type="Pfam" id="PF14529">
    <property type="entry name" value="Exo_endo_phos_2"/>
    <property type="match status" value="1"/>
</dbReference>
<dbReference type="GO" id="GO:0003824">
    <property type="term" value="F:catalytic activity"/>
    <property type="evidence" value="ECO:0007669"/>
    <property type="project" value="InterPro"/>
</dbReference>
<dbReference type="Gene3D" id="3.60.10.10">
    <property type="entry name" value="Endonuclease/exonuclease/phosphatase"/>
    <property type="match status" value="1"/>
</dbReference>
<evidence type="ECO:0000313" key="2">
    <source>
        <dbReference type="EMBL" id="CAD2186237.1"/>
    </source>
</evidence>
<dbReference type="OrthoDB" id="419189at2759"/>
<dbReference type="SUPFAM" id="SSF56219">
    <property type="entry name" value="DNase I-like"/>
    <property type="match status" value="1"/>
</dbReference>
<name>A0A6V7WGV1_MELEN</name>
<sequence>MLIKKGISYKQLSSKKILGIDIIAVDFSVTSKDNIRLILVYRPPNIASSLTYKLLKYLQSLCENNVILVGDFNFSANNINWDDNTAFTKCGKEFLEFTNNFKFSNIITSPTHNKGSILDLLLTNNPTSICFSQICAGLSTSDHFSILFTLNLAKPKPQKIYYRDYSNLNLLNTYLISQFNQFLKNSTYQINMII</sequence>